<proteinExistence type="predicted"/>
<keyword evidence="2" id="KW-1185">Reference proteome</keyword>
<protein>
    <submittedName>
        <fullName evidence="1">Uncharacterized protein</fullName>
    </submittedName>
</protein>
<evidence type="ECO:0000313" key="1">
    <source>
        <dbReference type="EMBL" id="KAJ9088145.1"/>
    </source>
</evidence>
<reference evidence="1" key="1">
    <citation type="submission" date="2022-04" db="EMBL/GenBank/DDBJ databases">
        <title>Genome of the entomopathogenic fungus Entomophthora muscae.</title>
        <authorList>
            <person name="Elya C."/>
            <person name="Lovett B.R."/>
            <person name="Lee E."/>
            <person name="Macias A.M."/>
            <person name="Hajek A.E."/>
            <person name="De Bivort B.L."/>
            <person name="Kasson M.T."/>
            <person name="De Fine Licht H.H."/>
            <person name="Stajich J.E."/>
        </authorList>
    </citation>
    <scope>NUCLEOTIDE SEQUENCE</scope>
    <source>
        <strain evidence="1">Berkeley</strain>
    </source>
</reference>
<gene>
    <name evidence="1" type="ORF">DSO57_1026079</name>
</gene>
<comment type="caution">
    <text evidence="1">The sequence shown here is derived from an EMBL/GenBank/DDBJ whole genome shotgun (WGS) entry which is preliminary data.</text>
</comment>
<evidence type="ECO:0000313" key="2">
    <source>
        <dbReference type="Proteomes" id="UP001165960"/>
    </source>
</evidence>
<accession>A0ACC2UMP9</accession>
<sequence length="149" mass="17461">MSQDEAKNLFMAIQNKIGEDSQQLSLVRAQLQQSQREIRIVDLVSKELSNLQPETPTYKSIGKNVRESNCVFATLIYLFNTLVLFLGFYLHRKVSLKKSYRLRQQPIKTPKQRLIKKQAFWSVAFRMLTTLSGIFFTSSLFRYSQQNKF</sequence>
<name>A0ACC2UMP9_9FUNG</name>
<dbReference type="EMBL" id="QTSX02000150">
    <property type="protein sequence ID" value="KAJ9088145.1"/>
    <property type="molecule type" value="Genomic_DNA"/>
</dbReference>
<organism evidence="1 2">
    <name type="scientific">Entomophthora muscae</name>
    <dbReference type="NCBI Taxonomy" id="34485"/>
    <lineage>
        <taxon>Eukaryota</taxon>
        <taxon>Fungi</taxon>
        <taxon>Fungi incertae sedis</taxon>
        <taxon>Zoopagomycota</taxon>
        <taxon>Entomophthoromycotina</taxon>
        <taxon>Entomophthoromycetes</taxon>
        <taxon>Entomophthorales</taxon>
        <taxon>Entomophthoraceae</taxon>
        <taxon>Entomophthora</taxon>
    </lineage>
</organism>
<dbReference type="Proteomes" id="UP001165960">
    <property type="component" value="Unassembled WGS sequence"/>
</dbReference>